<dbReference type="GeneID" id="93647024"/>
<proteinExistence type="predicted"/>
<name>A0A177EDE5_9MICR</name>
<dbReference type="Proteomes" id="UP000185944">
    <property type="component" value="Unassembled WGS sequence"/>
</dbReference>
<evidence type="ECO:0000313" key="3">
    <source>
        <dbReference type="Proteomes" id="UP000185944"/>
    </source>
</evidence>
<gene>
    <name evidence="2" type="ORF">NEDG_00674</name>
</gene>
<dbReference type="EMBL" id="LTDL01000040">
    <property type="protein sequence ID" value="OAG29541.1"/>
    <property type="molecule type" value="Genomic_DNA"/>
</dbReference>
<dbReference type="Gene3D" id="3.60.20.10">
    <property type="entry name" value="Glutamine Phosphoribosylpyrophosphate, subunit 1, domain 1"/>
    <property type="match status" value="1"/>
</dbReference>
<dbReference type="RefSeq" id="XP_067544189.1">
    <property type="nucleotide sequence ID" value="XM_067688092.1"/>
</dbReference>
<sequence length="243" mass="26614">MSQNIDAGGRYTDTGNLLQIEYARKAAGKGNTALGIRFAGGVLLAVEKQTTSKIVDIAACQSISALSETYALLYSGMAHDNNVIVHLLRQHAQEMLTDSDRELNESEITQMLRHYLMYFSAHMNTRAIGCEFLLSSGANGKLALLHADPSGAINQCRAYAIGSNAQAAKTELEKIDFASFSLDDAIRCATRVFHLSRDTMAEGPFVLEMMYVSRDEGYAQKSVDPGLIHQYASEYSDVSMHSE</sequence>
<accession>A0A177EDE5</accession>
<dbReference type="PANTHER" id="PTHR11599">
    <property type="entry name" value="PROTEASOME SUBUNIT ALPHA/BETA"/>
    <property type="match status" value="1"/>
</dbReference>
<dbReference type="InterPro" id="IPR001353">
    <property type="entry name" value="Proteasome_sua/b"/>
</dbReference>
<comment type="caution">
    <text evidence="2">The sequence shown here is derived from an EMBL/GenBank/DDBJ whole genome shotgun (WGS) entry which is preliminary data.</text>
</comment>
<dbReference type="InterPro" id="IPR050115">
    <property type="entry name" value="Proteasome_alpha"/>
</dbReference>
<dbReference type="GO" id="GO:0051603">
    <property type="term" value="P:proteolysis involved in protein catabolic process"/>
    <property type="evidence" value="ECO:0007669"/>
    <property type="project" value="InterPro"/>
</dbReference>
<keyword evidence="3" id="KW-1185">Reference proteome</keyword>
<keyword evidence="1 2" id="KW-0647">Proteasome</keyword>
<dbReference type="SUPFAM" id="SSF56235">
    <property type="entry name" value="N-terminal nucleophile aminohydrolases (Ntn hydrolases)"/>
    <property type="match status" value="1"/>
</dbReference>
<dbReference type="AlphaFoldDB" id="A0A177EDE5"/>
<organism evidence="2 3">
    <name type="scientific">Nematocida displodere</name>
    <dbReference type="NCBI Taxonomy" id="1805483"/>
    <lineage>
        <taxon>Eukaryota</taxon>
        <taxon>Fungi</taxon>
        <taxon>Fungi incertae sedis</taxon>
        <taxon>Microsporidia</taxon>
        <taxon>Nematocida</taxon>
    </lineage>
</organism>
<dbReference type="GO" id="GO:0005839">
    <property type="term" value="C:proteasome core complex"/>
    <property type="evidence" value="ECO:0007669"/>
    <property type="project" value="InterPro"/>
</dbReference>
<evidence type="ECO:0000313" key="2">
    <source>
        <dbReference type="EMBL" id="OAG29541.1"/>
    </source>
</evidence>
<dbReference type="InterPro" id="IPR029055">
    <property type="entry name" value="Ntn_hydrolases_N"/>
</dbReference>
<protein>
    <submittedName>
        <fullName evidence="2">2S proteasome subunit alpha 2</fullName>
    </submittedName>
</protein>
<dbReference type="VEuPathDB" id="MicrosporidiaDB:NEDG_00674"/>
<dbReference type="STRING" id="1805483.A0A177EDE5"/>
<reference evidence="2 3" key="1">
    <citation type="submission" date="2016-02" db="EMBL/GenBank/DDBJ databases">
        <title>Discovery of a natural microsporidian pathogen with a broad tissue tropism in Caenorhabditis elegans.</title>
        <authorList>
            <person name="Luallen R.J."/>
            <person name="Reinke A.W."/>
            <person name="Tong L."/>
            <person name="Botts M.R."/>
            <person name="Felix M.-A."/>
            <person name="Troemel E.R."/>
        </authorList>
    </citation>
    <scope>NUCLEOTIDE SEQUENCE [LARGE SCALE GENOMIC DNA]</scope>
    <source>
        <strain evidence="2 3">JUm2807</strain>
    </source>
</reference>
<evidence type="ECO:0000256" key="1">
    <source>
        <dbReference type="ARBA" id="ARBA00022942"/>
    </source>
</evidence>
<dbReference type="Pfam" id="PF00227">
    <property type="entry name" value="Proteasome"/>
    <property type="match status" value="1"/>
</dbReference>
<dbReference type="OrthoDB" id="40134at2759"/>